<dbReference type="PANTHER" id="PTHR34979:SF1">
    <property type="entry name" value="INNER MEMBRANE PROTEIN YGAZ"/>
    <property type="match status" value="1"/>
</dbReference>
<reference evidence="9 10" key="1">
    <citation type="submission" date="2016-11" db="EMBL/GenBank/DDBJ databases">
        <title>Paenibacillus species isolates.</title>
        <authorList>
            <person name="Beno S.M."/>
        </authorList>
    </citation>
    <scope>NUCLEOTIDE SEQUENCE [LARGE SCALE GENOMIC DNA]</scope>
    <source>
        <strain evidence="9 10">FSL R5-0378</strain>
    </source>
</reference>
<sequence>MSENVQHHQQEIEVKEDSLLQGIRDCIPTLLGYLSIGFAAGVVGKTSGLSVLEITLMSTLIYAGSAQFIMAGMIAAHGSAAAIILTVFIVNLRHLLLSAAMSPYFRHLSAFKTMFVGVLLTDETFGVAMNKAMNRSSLSEKWMHGLNITAYLNWIIATIAGAFFGKWITDPEKYGLDFALTAMFIGLLVLQMISRKIIRKDLIVAVCAVLIVLGAGSFVSGSVAVIIATIVAAAIGMVVEKWK</sequence>
<feature type="transmembrane region" description="Helical" evidence="8">
    <location>
        <begin position="30"/>
        <end position="56"/>
    </location>
</feature>
<keyword evidence="6 8" id="KW-1133">Transmembrane helix</keyword>
<feature type="transmembrane region" description="Helical" evidence="8">
    <location>
        <begin position="150"/>
        <end position="168"/>
    </location>
</feature>
<name>A0A1R1EZB4_9BACL</name>
<dbReference type="Pfam" id="PF03591">
    <property type="entry name" value="AzlC"/>
    <property type="match status" value="1"/>
</dbReference>
<keyword evidence="7 8" id="KW-0472">Membrane</keyword>
<evidence type="ECO:0000256" key="2">
    <source>
        <dbReference type="ARBA" id="ARBA00010735"/>
    </source>
</evidence>
<comment type="caution">
    <text evidence="9">The sequence shown here is derived from an EMBL/GenBank/DDBJ whole genome shotgun (WGS) entry which is preliminary data.</text>
</comment>
<evidence type="ECO:0000256" key="1">
    <source>
        <dbReference type="ARBA" id="ARBA00004651"/>
    </source>
</evidence>
<dbReference type="InterPro" id="IPR011606">
    <property type="entry name" value="Brnchd-chn_aa_trnsp_permease"/>
</dbReference>
<dbReference type="Proteomes" id="UP000187172">
    <property type="component" value="Unassembled WGS sequence"/>
</dbReference>
<protein>
    <submittedName>
        <fullName evidence="9">Branched-chain amino acid transporter AzlC</fullName>
    </submittedName>
</protein>
<dbReference type="GO" id="GO:0005886">
    <property type="term" value="C:plasma membrane"/>
    <property type="evidence" value="ECO:0007669"/>
    <property type="project" value="UniProtKB-SubCell"/>
</dbReference>
<dbReference type="AlphaFoldDB" id="A0A1R1EZB4"/>
<evidence type="ECO:0000313" key="10">
    <source>
        <dbReference type="Proteomes" id="UP000187172"/>
    </source>
</evidence>
<keyword evidence="4" id="KW-1003">Cell membrane</keyword>
<feature type="transmembrane region" description="Helical" evidence="8">
    <location>
        <begin position="68"/>
        <end position="90"/>
    </location>
</feature>
<evidence type="ECO:0000256" key="4">
    <source>
        <dbReference type="ARBA" id="ARBA00022475"/>
    </source>
</evidence>
<organism evidence="9 10">
    <name type="scientific">Paenibacillus rhizosphaerae</name>
    <dbReference type="NCBI Taxonomy" id="297318"/>
    <lineage>
        <taxon>Bacteria</taxon>
        <taxon>Bacillati</taxon>
        <taxon>Bacillota</taxon>
        <taxon>Bacilli</taxon>
        <taxon>Bacillales</taxon>
        <taxon>Paenibacillaceae</taxon>
        <taxon>Paenibacillus</taxon>
    </lineage>
</organism>
<dbReference type="GO" id="GO:1903785">
    <property type="term" value="P:L-valine transmembrane transport"/>
    <property type="evidence" value="ECO:0007669"/>
    <property type="project" value="TreeGrafter"/>
</dbReference>
<evidence type="ECO:0000313" key="9">
    <source>
        <dbReference type="EMBL" id="OMF57112.1"/>
    </source>
</evidence>
<evidence type="ECO:0000256" key="3">
    <source>
        <dbReference type="ARBA" id="ARBA00022448"/>
    </source>
</evidence>
<comment type="subcellular location">
    <subcellularLocation>
        <location evidence="1">Cell membrane</location>
        <topology evidence="1">Multi-pass membrane protein</topology>
    </subcellularLocation>
</comment>
<dbReference type="PANTHER" id="PTHR34979">
    <property type="entry name" value="INNER MEMBRANE PROTEIN YGAZ"/>
    <property type="match status" value="1"/>
</dbReference>
<proteinExistence type="inferred from homology"/>
<gene>
    <name evidence="9" type="ORF">BK138_00305</name>
</gene>
<evidence type="ECO:0000256" key="6">
    <source>
        <dbReference type="ARBA" id="ARBA00022989"/>
    </source>
</evidence>
<accession>A0A1R1EZB4</accession>
<keyword evidence="5 8" id="KW-0812">Transmembrane</keyword>
<dbReference type="EMBL" id="MRTP01000001">
    <property type="protein sequence ID" value="OMF57112.1"/>
    <property type="molecule type" value="Genomic_DNA"/>
</dbReference>
<keyword evidence="10" id="KW-1185">Reference proteome</keyword>
<evidence type="ECO:0000256" key="8">
    <source>
        <dbReference type="SAM" id="Phobius"/>
    </source>
</evidence>
<dbReference type="RefSeq" id="WP_076164499.1">
    <property type="nucleotide sequence ID" value="NZ_MRTP01000001.1"/>
</dbReference>
<keyword evidence="3" id="KW-0813">Transport</keyword>
<evidence type="ECO:0000256" key="5">
    <source>
        <dbReference type="ARBA" id="ARBA00022692"/>
    </source>
</evidence>
<evidence type="ECO:0000256" key="7">
    <source>
        <dbReference type="ARBA" id="ARBA00023136"/>
    </source>
</evidence>
<feature type="transmembrane region" description="Helical" evidence="8">
    <location>
        <begin position="202"/>
        <end position="235"/>
    </location>
</feature>
<comment type="similarity">
    <text evidence="2">Belongs to the AzlC family.</text>
</comment>
<dbReference type="STRING" id="297318.BK138_00305"/>
<feature type="transmembrane region" description="Helical" evidence="8">
    <location>
        <begin position="174"/>
        <end position="190"/>
    </location>
</feature>